<dbReference type="InterPro" id="IPR008257">
    <property type="entry name" value="Pept_M19"/>
</dbReference>
<dbReference type="AlphaFoldDB" id="A0A541BLS2"/>
<comment type="caution">
    <text evidence="2">The sequence shown here is derived from an EMBL/GenBank/DDBJ whole genome shotgun (WGS) entry which is preliminary data.</text>
</comment>
<reference evidence="2 3" key="1">
    <citation type="submission" date="2019-06" db="EMBL/GenBank/DDBJ databases">
        <title>Rhodococcus spaelei sp. nov., isolated from a cave.</title>
        <authorList>
            <person name="Lee S.D."/>
        </authorList>
    </citation>
    <scope>NUCLEOTIDE SEQUENCE [LARGE SCALE GENOMIC DNA]</scope>
    <source>
        <strain evidence="2 3">C9-5</strain>
    </source>
</reference>
<protein>
    <submittedName>
        <fullName evidence="2">Peptidase</fullName>
    </submittedName>
</protein>
<feature type="signal peptide" evidence="1">
    <location>
        <begin position="1"/>
        <end position="37"/>
    </location>
</feature>
<dbReference type="Pfam" id="PF01244">
    <property type="entry name" value="Peptidase_M19"/>
    <property type="match status" value="1"/>
</dbReference>
<sequence>MTPLARRTRRRLVHALSLSLALVVATAGIAASAPSTAPIGPGDDPVFGLANGCYALKSEPTGKFVRRADAGYRADGPAVSDAEPLRMHASQLGRFMFYGPGGDLLAGDGTQKVVSTRDATPATDWTLTHTDGIYAVTATSNGNQLTAGPNGLALSNPGVDPTGGRFTLVPTGGCADFPDSEVGATGTPLSGTGPNGEVRGFIDAHVHLDANLFIGGEVHCGKPFDPQGITVALRDCPDHGSNGLPALLENVISHGSPFEEHDTTGWPTFADWPAHDSLTHEQTYYKWVERAWRGGLRIFTNLLVNNRVLCDVYPLKNRSCNDMDTIRAEAVQVHEMQDYIDAQYGGPGRGWFRIVSSPEQVRQVAAEGKLAVTLGIETSEPFGCKVVGDVPQCTEADIDRGLDEVYAMGVRQMIVTHKFDNAFGGVRFDPAVQGVAVNVGNYLSTGKFWEAEPCTGAAHDNPLLSVGDGPAAALSALPAGVTTPVYPKGPLCNTRGLTALGEHMIRGMMDRGMIVDIDHMSVKTAEDTLKILEDAKYSGVVSSHSWSDPLLYQRVYALGGFVALYASQLEPQKAEPGQDPKADREPGFVAAWRKAREARSDKYYFGFGYGADTNGFGPQAAPRDSAATDPLQYPYTTFDGGTVMDRQRTGQRVFDLNKDGVAQYGLIPDWIADMKIVAGADGDQIIEDMSRGAEAYLQMWERVAK</sequence>
<keyword evidence="1" id="KW-0732">Signal</keyword>
<dbReference type="SUPFAM" id="SSF51556">
    <property type="entry name" value="Metallo-dependent hydrolases"/>
    <property type="match status" value="1"/>
</dbReference>
<evidence type="ECO:0000313" key="3">
    <source>
        <dbReference type="Proteomes" id="UP000316256"/>
    </source>
</evidence>
<feature type="chain" id="PRO_5039304297" evidence="1">
    <location>
        <begin position="38"/>
        <end position="705"/>
    </location>
</feature>
<evidence type="ECO:0000313" key="2">
    <source>
        <dbReference type="EMBL" id="TQF73249.1"/>
    </source>
</evidence>
<proteinExistence type="predicted"/>
<dbReference type="RefSeq" id="WP_142096865.1">
    <property type="nucleotide sequence ID" value="NZ_VIGH01000003.1"/>
</dbReference>
<name>A0A541BLS2_9NOCA</name>
<dbReference type="OrthoDB" id="6071905at2"/>
<gene>
    <name evidence="2" type="ORF">FK531_06875</name>
</gene>
<dbReference type="Proteomes" id="UP000316256">
    <property type="component" value="Unassembled WGS sequence"/>
</dbReference>
<dbReference type="Gene3D" id="3.20.20.140">
    <property type="entry name" value="Metal-dependent hydrolases"/>
    <property type="match status" value="1"/>
</dbReference>
<accession>A0A541BLS2</accession>
<dbReference type="InterPro" id="IPR032466">
    <property type="entry name" value="Metal_Hydrolase"/>
</dbReference>
<organism evidence="2 3">
    <name type="scientific">Rhodococcus spelaei</name>
    <dbReference type="NCBI Taxonomy" id="2546320"/>
    <lineage>
        <taxon>Bacteria</taxon>
        <taxon>Bacillati</taxon>
        <taxon>Actinomycetota</taxon>
        <taxon>Actinomycetes</taxon>
        <taxon>Mycobacteriales</taxon>
        <taxon>Nocardiaceae</taxon>
        <taxon>Rhodococcus</taxon>
    </lineage>
</organism>
<dbReference type="EMBL" id="VIGH01000003">
    <property type="protein sequence ID" value="TQF73249.1"/>
    <property type="molecule type" value="Genomic_DNA"/>
</dbReference>
<evidence type="ECO:0000256" key="1">
    <source>
        <dbReference type="SAM" id="SignalP"/>
    </source>
</evidence>
<keyword evidence="3" id="KW-1185">Reference proteome</keyword>
<dbReference type="GO" id="GO:0006508">
    <property type="term" value="P:proteolysis"/>
    <property type="evidence" value="ECO:0007669"/>
    <property type="project" value="InterPro"/>
</dbReference>
<dbReference type="GO" id="GO:0070573">
    <property type="term" value="F:metallodipeptidase activity"/>
    <property type="evidence" value="ECO:0007669"/>
    <property type="project" value="InterPro"/>
</dbReference>